<proteinExistence type="predicted"/>
<name>A0AAN8CDE6_9TELE</name>
<evidence type="ECO:0000313" key="2">
    <source>
        <dbReference type="Proteomes" id="UP001335648"/>
    </source>
</evidence>
<organism evidence="1 2">
    <name type="scientific">Champsocephalus esox</name>
    <name type="common">pike icefish</name>
    <dbReference type="NCBI Taxonomy" id="159716"/>
    <lineage>
        <taxon>Eukaryota</taxon>
        <taxon>Metazoa</taxon>
        <taxon>Chordata</taxon>
        <taxon>Craniata</taxon>
        <taxon>Vertebrata</taxon>
        <taxon>Euteleostomi</taxon>
        <taxon>Actinopterygii</taxon>
        <taxon>Neopterygii</taxon>
        <taxon>Teleostei</taxon>
        <taxon>Neoteleostei</taxon>
        <taxon>Acanthomorphata</taxon>
        <taxon>Eupercaria</taxon>
        <taxon>Perciformes</taxon>
        <taxon>Notothenioidei</taxon>
        <taxon>Channichthyidae</taxon>
        <taxon>Champsocephalus</taxon>
    </lineage>
</organism>
<accession>A0AAN8CDE6</accession>
<reference evidence="1 2" key="1">
    <citation type="journal article" date="2023" name="Mol. Biol. Evol.">
        <title>Genomics of Secondarily Temperate Adaptation in the Only Non-Antarctic Icefish.</title>
        <authorList>
            <person name="Rivera-Colon A.G."/>
            <person name="Rayamajhi N."/>
            <person name="Minhas B.F."/>
            <person name="Madrigal G."/>
            <person name="Bilyk K.T."/>
            <person name="Yoon V."/>
            <person name="Hune M."/>
            <person name="Gregory S."/>
            <person name="Cheng C.H.C."/>
            <person name="Catchen J.M."/>
        </authorList>
    </citation>
    <scope>NUCLEOTIDE SEQUENCE [LARGE SCALE GENOMIC DNA]</scope>
    <source>
        <strain evidence="1">JC2023a</strain>
    </source>
</reference>
<protein>
    <submittedName>
        <fullName evidence="1">Uncharacterized protein</fullName>
    </submittedName>
</protein>
<evidence type="ECO:0000313" key="1">
    <source>
        <dbReference type="EMBL" id="KAK5901647.1"/>
    </source>
</evidence>
<keyword evidence="2" id="KW-1185">Reference proteome</keyword>
<gene>
    <name evidence="1" type="ORF">CesoFtcFv8_006990</name>
</gene>
<sequence>MEKRGHVDVSQVSHLAGVVQQLVLELADPEDLLEHLVQLLLAEDELGHGAQVRALRLPAHVLLSAVDGVVLGDPGAQHRLFAQAVDLRQAADAPLDVLLEDLAEVVGRAAAALNHPGNSLALQEALQRTEGIDNERSSTSLT</sequence>
<dbReference type="AlphaFoldDB" id="A0AAN8CDE6"/>
<dbReference type="Proteomes" id="UP001335648">
    <property type="component" value="Unassembled WGS sequence"/>
</dbReference>
<dbReference type="EMBL" id="JAULUE010002051">
    <property type="protein sequence ID" value="KAK5901647.1"/>
    <property type="molecule type" value="Genomic_DNA"/>
</dbReference>
<comment type="caution">
    <text evidence="1">The sequence shown here is derived from an EMBL/GenBank/DDBJ whole genome shotgun (WGS) entry which is preliminary data.</text>
</comment>